<dbReference type="Gene3D" id="3.40.30.10">
    <property type="entry name" value="Glutaredoxin"/>
    <property type="match status" value="1"/>
</dbReference>
<comment type="similarity">
    <text evidence="1 2">Belongs to the ArsC family.</text>
</comment>
<protein>
    <submittedName>
        <fullName evidence="4">Arsenate reductase</fullName>
    </submittedName>
</protein>
<proteinExistence type="inferred from homology"/>
<accession>A0A398C259</accession>
<dbReference type="EMBL" id="QXJC01000013">
    <property type="protein sequence ID" value="RID96932.1"/>
    <property type="molecule type" value="Genomic_DNA"/>
</dbReference>
<evidence type="ECO:0000256" key="2">
    <source>
        <dbReference type="PROSITE-ProRule" id="PRU01282"/>
    </source>
</evidence>
<dbReference type="OrthoDB" id="9803749at2"/>
<dbReference type="SUPFAM" id="SSF52833">
    <property type="entry name" value="Thioredoxin-like"/>
    <property type="match status" value="1"/>
</dbReference>
<dbReference type="CDD" id="cd03035">
    <property type="entry name" value="ArsC_Yffb"/>
    <property type="match status" value="1"/>
</dbReference>
<evidence type="ECO:0000256" key="3">
    <source>
        <dbReference type="SAM" id="MobiDB-lite"/>
    </source>
</evidence>
<dbReference type="PROSITE" id="PS51353">
    <property type="entry name" value="ARSC"/>
    <property type="match status" value="1"/>
</dbReference>
<gene>
    <name evidence="4" type="ORF">D3F03_16495</name>
</gene>
<organism evidence="4 5">
    <name type="scientific">Simplicispira hankyongi</name>
    <dbReference type="NCBI Taxonomy" id="2315688"/>
    <lineage>
        <taxon>Bacteria</taxon>
        <taxon>Pseudomonadati</taxon>
        <taxon>Pseudomonadota</taxon>
        <taxon>Betaproteobacteria</taxon>
        <taxon>Burkholderiales</taxon>
        <taxon>Comamonadaceae</taxon>
        <taxon>Simplicispira</taxon>
    </lineage>
</organism>
<dbReference type="PANTHER" id="PTHR30041:SF8">
    <property type="entry name" value="PROTEIN YFFB"/>
    <property type="match status" value="1"/>
</dbReference>
<dbReference type="RefSeq" id="WP_119110530.1">
    <property type="nucleotide sequence ID" value="NZ_QXJC01000013.1"/>
</dbReference>
<dbReference type="Pfam" id="PF03960">
    <property type="entry name" value="ArsC"/>
    <property type="match status" value="1"/>
</dbReference>
<dbReference type="NCBIfam" id="TIGR01617">
    <property type="entry name" value="arsC_related"/>
    <property type="match status" value="1"/>
</dbReference>
<dbReference type="InterPro" id="IPR036249">
    <property type="entry name" value="Thioredoxin-like_sf"/>
</dbReference>
<dbReference type="InterPro" id="IPR006504">
    <property type="entry name" value="Tscrpt_reg_Spx/MgsR"/>
</dbReference>
<evidence type="ECO:0000256" key="1">
    <source>
        <dbReference type="ARBA" id="ARBA00007198"/>
    </source>
</evidence>
<dbReference type="PANTHER" id="PTHR30041">
    <property type="entry name" value="ARSENATE REDUCTASE"/>
    <property type="match status" value="1"/>
</dbReference>
<dbReference type="InterPro" id="IPR006660">
    <property type="entry name" value="Arsenate_reductase-like"/>
</dbReference>
<keyword evidence="5" id="KW-1185">Reference proteome</keyword>
<dbReference type="Proteomes" id="UP000266302">
    <property type="component" value="Unassembled WGS sequence"/>
</dbReference>
<reference evidence="4 5" key="1">
    <citation type="submission" date="2018-09" db="EMBL/GenBank/DDBJ databases">
        <title>Draft genome of Simplicispira sp. NY-02.</title>
        <authorList>
            <person name="Im W.T."/>
        </authorList>
    </citation>
    <scope>NUCLEOTIDE SEQUENCE [LARGE SCALE GENOMIC DNA]</scope>
    <source>
        <strain evidence="4 5">NY-02</strain>
    </source>
</reference>
<sequence>MKNPVLYGLSNCDTVRKARAWLSGRGVSYEFHDFKKSGVPQDALARWLEVLGHKALVNRKGTTWRQLDAAEQAAVTGDTRALALLLAHPSAIRRPVVEWPNGDITTGFDPTDWEPRNKNPPSA</sequence>
<feature type="region of interest" description="Disordered" evidence="3">
    <location>
        <begin position="103"/>
        <end position="123"/>
    </location>
</feature>
<comment type="caution">
    <text evidence="4">The sequence shown here is derived from an EMBL/GenBank/DDBJ whole genome shotgun (WGS) entry which is preliminary data.</text>
</comment>
<dbReference type="AlphaFoldDB" id="A0A398C259"/>
<name>A0A398C259_9BURK</name>
<evidence type="ECO:0000313" key="5">
    <source>
        <dbReference type="Proteomes" id="UP000266302"/>
    </source>
</evidence>
<evidence type="ECO:0000313" key="4">
    <source>
        <dbReference type="EMBL" id="RID96932.1"/>
    </source>
</evidence>